<gene>
    <name evidence="5" type="ORF">ABS766_16410</name>
</gene>
<dbReference type="SUPFAM" id="SSF51735">
    <property type="entry name" value="NAD(P)-binding Rossmann-fold domains"/>
    <property type="match status" value="1"/>
</dbReference>
<keyword evidence="6" id="KW-1185">Reference proteome</keyword>
<reference evidence="5 6" key="1">
    <citation type="submission" date="2024-06" db="EMBL/GenBank/DDBJ databases">
        <authorList>
            <person name="Kaempfer P."/>
            <person name="Viver T."/>
        </authorList>
    </citation>
    <scope>NUCLEOTIDE SEQUENCE [LARGE SCALE GENOMIC DNA]</scope>
    <source>
        <strain evidence="5 6">ST-119</strain>
    </source>
</reference>
<keyword evidence="3" id="KW-0560">Oxidoreductase</keyword>
<dbReference type="EMBL" id="JBELPZ010000029">
    <property type="protein sequence ID" value="MFL9846007.1"/>
    <property type="molecule type" value="Genomic_DNA"/>
</dbReference>
<evidence type="ECO:0000256" key="1">
    <source>
        <dbReference type="ARBA" id="ARBA00006484"/>
    </source>
</evidence>
<sequence length="244" mass="26951">MKKVFITGANKGIGFATARHFLQKGFYVYLGCRSQERGLEALQLLQSEGLTNAEVILIDISQDESVKNARIQLGKKTATLDVLINNVGITGNMPQDALNATVSELEKVLNTNLYGTLRVTQSFTDLLERSQEPHIINISSSIGSLTLHSDTSWKYYENANIFMVYAISKVALNMYSISLGNQLPKFRVNVIDPGFIKTDLTNNQGSGSPEEAATTIVNTVLDKTVPTKKFVSEDHDSETKECPW</sequence>
<evidence type="ECO:0000313" key="6">
    <source>
        <dbReference type="Proteomes" id="UP001629156"/>
    </source>
</evidence>
<evidence type="ECO:0000313" key="5">
    <source>
        <dbReference type="EMBL" id="MFL9846007.1"/>
    </source>
</evidence>
<dbReference type="InterPro" id="IPR002347">
    <property type="entry name" value="SDR_fam"/>
</dbReference>
<dbReference type="PANTHER" id="PTHR43490:SF99">
    <property type="entry name" value="SHORT-CHAIN DEHYDROGENASE_REDUCTASE"/>
    <property type="match status" value="1"/>
</dbReference>
<dbReference type="Proteomes" id="UP001629156">
    <property type="component" value="Unassembled WGS sequence"/>
</dbReference>
<dbReference type="PROSITE" id="PS00061">
    <property type="entry name" value="ADH_SHORT"/>
    <property type="match status" value="1"/>
</dbReference>
<accession>A0ABW8Z2G4</accession>
<evidence type="ECO:0000256" key="3">
    <source>
        <dbReference type="ARBA" id="ARBA00023002"/>
    </source>
</evidence>
<comment type="caution">
    <text evidence="5">The sequence shown here is derived from an EMBL/GenBank/DDBJ whole genome shotgun (WGS) entry which is preliminary data.</text>
</comment>
<evidence type="ECO:0000256" key="4">
    <source>
        <dbReference type="RuleBase" id="RU000363"/>
    </source>
</evidence>
<dbReference type="PRINTS" id="PR00080">
    <property type="entry name" value="SDRFAMILY"/>
</dbReference>
<dbReference type="InterPro" id="IPR036291">
    <property type="entry name" value="NAD(P)-bd_dom_sf"/>
</dbReference>
<dbReference type="RefSeq" id="WP_408086283.1">
    <property type="nucleotide sequence ID" value="NZ_JBELPZ010000029.1"/>
</dbReference>
<protein>
    <submittedName>
        <fullName evidence="5">SDR family NAD(P)-dependent oxidoreductase</fullName>
    </submittedName>
</protein>
<dbReference type="Pfam" id="PF00106">
    <property type="entry name" value="adh_short"/>
    <property type="match status" value="1"/>
</dbReference>
<organism evidence="5 6">
    <name type="scientific">Flavobacterium rhizosphaerae</name>
    <dbReference type="NCBI Taxonomy" id="3163298"/>
    <lineage>
        <taxon>Bacteria</taxon>
        <taxon>Pseudomonadati</taxon>
        <taxon>Bacteroidota</taxon>
        <taxon>Flavobacteriia</taxon>
        <taxon>Flavobacteriales</taxon>
        <taxon>Flavobacteriaceae</taxon>
        <taxon>Flavobacterium</taxon>
    </lineage>
</organism>
<dbReference type="Gene3D" id="3.40.50.720">
    <property type="entry name" value="NAD(P)-binding Rossmann-like Domain"/>
    <property type="match status" value="1"/>
</dbReference>
<name>A0ABW8Z2G4_9FLAO</name>
<proteinExistence type="inferred from homology"/>
<dbReference type="PRINTS" id="PR00081">
    <property type="entry name" value="GDHRDH"/>
</dbReference>
<keyword evidence="2" id="KW-0521">NADP</keyword>
<comment type="similarity">
    <text evidence="1 4">Belongs to the short-chain dehydrogenases/reductases (SDR) family.</text>
</comment>
<dbReference type="PANTHER" id="PTHR43490">
    <property type="entry name" value="(+)-NEOMENTHOL DEHYDROGENASE"/>
    <property type="match status" value="1"/>
</dbReference>
<dbReference type="InterPro" id="IPR020904">
    <property type="entry name" value="Sc_DH/Rdtase_CS"/>
</dbReference>
<evidence type="ECO:0000256" key="2">
    <source>
        <dbReference type="ARBA" id="ARBA00022857"/>
    </source>
</evidence>